<evidence type="ECO:0000259" key="12">
    <source>
        <dbReference type="Pfam" id="PF00593"/>
    </source>
</evidence>
<evidence type="ECO:0000313" key="14">
    <source>
        <dbReference type="Proteomes" id="UP001501565"/>
    </source>
</evidence>
<dbReference type="Pfam" id="PF00593">
    <property type="entry name" value="TonB_dep_Rec_b-barrel"/>
    <property type="match status" value="1"/>
</dbReference>
<accession>A0ABP7M7T0</accession>
<keyword evidence="8" id="KW-0472">Membrane</keyword>
<dbReference type="PANTHER" id="PTHR30069:SF29">
    <property type="entry name" value="HEMOGLOBIN AND HEMOGLOBIN-HAPTOGLOBIN-BINDING PROTEIN 1-RELATED"/>
    <property type="match status" value="1"/>
</dbReference>
<dbReference type="EMBL" id="BAABBN010000004">
    <property type="protein sequence ID" value="GAA3916395.1"/>
    <property type="molecule type" value="Genomic_DNA"/>
</dbReference>
<protein>
    <recommendedName>
        <fullName evidence="12">TonB-dependent receptor-like beta-barrel domain-containing protein</fullName>
    </recommendedName>
</protein>
<comment type="caution">
    <text evidence="13">The sequence shown here is derived from an EMBL/GenBank/DDBJ whole genome shotgun (WGS) entry which is preliminary data.</text>
</comment>
<keyword evidence="4" id="KW-1134">Transmembrane beta strand</keyword>
<dbReference type="InterPro" id="IPR000531">
    <property type="entry name" value="Beta-barrel_TonB"/>
</dbReference>
<evidence type="ECO:0000256" key="5">
    <source>
        <dbReference type="ARBA" id="ARBA00022692"/>
    </source>
</evidence>
<feature type="region of interest" description="Disordered" evidence="11">
    <location>
        <begin position="1"/>
        <end position="24"/>
    </location>
</feature>
<evidence type="ECO:0000313" key="13">
    <source>
        <dbReference type="EMBL" id="GAA3916395.1"/>
    </source>
</evidence>
<dbReference type="SUPFAM" id="SSF56935">
    <property type="entry name" value="Porins"/>
    <property type="match status" value="1"/>
</dbReference>
<evidence type="ECO:0000256" key="8">
    <source>
        <dbReference type="ARBA" id="ARBA00023136"/>
    </source>
</evidence>
<feature type="domain" description="TonB-dependent receptor-like beta-barrel" evidence="12">
    <location>
        <begin position="9"/>
        <end position="385"/>
    </location>
</feature>
<keyword evidence="6" id="KW-0732">Signal</keyword>
<keyword evidence="3" id="KW-0813">Transport</keyword>
<evidence type="ECO:0000256" key="3">
    <source>
        <dbReference type="ARBA" id="ARBA00022448"/>
    </source>
</evidence>
<gene>
    <name evidence="13" type="ORF">GCM10022277_08900</name>
</gene>
<evidence type="ECO:0000256" key="2">
    <source>
        <dbReference type="ARBA" id="ARBA00008143"/>
    </source>
</evidence>
<keyword evidence="5" id="KW-0812">Transmembrane</keyword>
<dbReference type="InterPro" id="IPR036942">
    <property type="entry name" value="Beta-barrel_TonB_sf"/>
</dbReference>
<evidence type="ECO:0000256" key="10">
    <source>
        <dbReference type="ARBA" id="ARBA00023237"/>
    </source>
</evidence>
<reference evidence="14" key="1">
    <citation type="journal article" date="2019" name="Int. J. Syst. Evol. Microbiol.">
        <title>The Global Catalogue of Microorganisms (GCM) 10K type strain sequencing project: providing services to taxonomists for standard genome sequencing and annotation.</title>
        <authorList>
            <consortium name="The Broad Institute Genomics Platform"/>
            <consortium name="The Broad Institute Genome Sequencing Center for Infectious Disease"/>
            <person name="Wu L."/>
            <person name="Ma J."/>
        </authorList>
    </citation>
    <scope>NUCLEOTIDE SEQUENCE [LARGE SCALE GENOMIC DNA]</scope>
    <source>
        <strain evidence="14">JCM 17551</strain>
    </source>
</reference>
<keyword evidence="7" id="KW-0798">TonB box</keyword>
<evidence type="ECO:0000256" key="1">
    <source>
        <dbReference type="ARBA" id="ARBA00004571"/>
    </source>
</evidence>
<name>A0ABP7M7T0_9GAMM</name>
<dbReference type="Gene3D" id="2.40.170.20">
    <property type="entry name" value="TonB-dependent receptor, beta-barrel domain"/>
    <property type="match status" value="1"/>
</dbReference>
<sequence length="412" mass="47894">MRFYAKQRTTGETGGAYKNDDGEHKQAGFRFDHNFKRDNQLTFQGNIFRGEIGSLSTSDQPSGQEYHGGNVLMNWSFNETEKRRHEFQAFYDATDLKVPSLEDYRNTLDLSYQVQQNWKYSELVVGTGYRRVRDDVDSFFISPEHRTDETFNGFFQNDFTFLNKDLHFIIGTKYEYNDYTGSEWQPNVRLSYYVWDSLIWGSWSKAVRVPTRLETDITFPSLSGDQFDSETAAVYELGWRKRWSEFWQSDISLYHSEYDDLLSIEPDGLMNKLSGRTRGVEISTSFQPIKEWLLRVNYSHAEMDLESDADSSDNTTAKSHEGNLPQNMMQLVSMYDINSALQFNSYLRYVDSLRTNNIDNYLVADISLRWALTDTLSANFTGRNLGDGSHEEWTSGVPVDDEYGVTVRWVMP</sequence>
<keyword evidence="10" id="KW-0998">Cell outer membrane</keyword>
<organism evidence="13 14">
    <name type="scientific">Litoribacillus peritrichatus</name>
    <dbReference type="NCBI Taxonomy" id="718191"/>
    <lineage>
        <taxon>Bacteria</taxon>
        <taxon>Pseudomonadati</taxon>
        <taxon>Pseudomonadota</taxon>
        <taxon>Gammaproteobacteria</taxon>
        <taxon>Oceanospirillales</taxon>
        <taxon>Oceanospirillaceae</taxon>
        <taxon>Litoribacillus</taxon>
    </lineage>
</organism>
<evidence type="ECO:0000256" key="4">
    <source>
        <dbReference type="ARBA" id="ARBA00022452"/>
    </source>
</evidence>
<evidence type="ECO:0000256" key="6">
    <source>
        <dbReference type="ARBA" id="ARBA00022729"/>
    </source>
</evidence>
<dbReference type="PANTHER" id="PTHR30069">
    <property type="entry name" value="TONB-DEPENDENT OUTER MEMBRANE RECEPTOR"/>
    <property type="match status" value="1"/>
</dbReference>
<comment type="subcellular location">
    <subcellularLocation>
        <location evidence="1">Cell outer membrane</location>
        <topology evidence="1">Multi-pass membrane protein</topology>
    </subcellularLocation>
</comment>
<evidence type="ECO:0000256" key="11">
    <source>
        <dbReference type="SAM" id="MobiDB-lite"/>
    </source>
</evidence>
<evidence type="ECO:0000256" key="9">
    <source>
        <dbReference type="ARBA" id="ARBA00023170"/>
    </source>
</evidence>
<comment type="similarity">
    <text evidence="2">Belongs to the TonB-dependent receptor family. Hemoglobin/haptoglobin binding protein subfamily.</text>
</comment>
<evidence type="ECO:0000256" key="7">
    <source>
        <dbReference type="ARBA" id="ARBA00023077"/>
    </source>
</evidence>
<proteinExistence type="inferred from homology"/>
<keyword evidence="9" id="KW-0675">Receptor</keyword>
<dbReference type="Proteomes" id="UP001501565">
    <property type="component" value="Unassembled WGS sequence"/>
</dbReference>
<dbReference type="InterPro" id="IPR039426">
    <property type="entry name" value="TonB-dep_rcpt-like"/>
</dbReference>
<keyword evidence="14" id="KW-1185">Reference proteome</keyword>